<evidence type="ECO:0000313" key="18">
    <source>
        <dbReference type="Proteomes" id="UP000322499"/>
    </source>
</evidence>
<comment type="catalytic activity">
    <reaction evidence="13">
        <text>GMP + diphosphate = guanine + 5-phospho-alpha-D-ribose 1-diphosphate</text>
        <dbReference type="Rhea" id="RHEA:25424"/>
        <dbReference type="ChEBI" id="CHEBI:16235"/>
        <dbReference type="ChEBI" id="CHEBI:33019"/>
        <dbReference type="ChEBI" id="CHEBI:58017"/>
        <dbReference type="ChEBI" id="CHEBI:58115"/>
        <dbReference type="EC" id="2.4.2.8"/>
    </reaction>
    <physiologicalReaction direction="right-to-left" evidence="13">
        <dbReference type="Rhea" id="RHEA:25426"/>
    </physiologicalReaction>
</comment>
<dbReference type="GO" id="GO:0046100">
    <property type="term" value="P:hypoxanthine metabolic process"/>
    <property type="evidence" value="ECO:0007669"/>
    <property type="project" value="TreeGrafter"/>
</dbReference>
<dbReference type="InterPro" id="IPR005904">
    <property type="entry name" value="Hxn_phspho_trans"/>
</dbReference>
<dbReference type="NCBIfam" id="TIGR01203">
    <property type="entry name" value="HGPRTase"/>
    <property type="match status" value="1"/>
</dbReference>
<dbReference type="PANTHER" id="PTHR43340">
    <property type="entry name" value="HYPOXANTHINE-GUANINE PHOSPHORIBOSYLTRANSFERASE"/>
    <property type="match status" value="1"/>
</dbReference>
<dbReference type="UniPathway" id="UPA00591">
    <property type="reaction ID" value="UER00648"/>
</dbReference>
<keyword evidence="11 15" id="KW-0547">Nucleotide-binding</keyword>
<dbReference type="EC" id="2.4.2.8" evidence="15"/>
<evidence type="ECO:0000256" key="13">
    <source>
        <dbReference type="ARBA" id="ARBA00048811"/>
    </source>
</evidence>
<evidence type="ECO:0000256" key="7">
    <source>
        <dbReference type="ARBA" id="ARBA00022676"/>
    </source>
</evidence>
<comment type="similarity">
    <text evidence="5 15">Belongs to the purine/pyrimidine phosphoribosyltransferase family.</text>
</comment>
<keyword evidence="12 15" id="KW-0460">Magnesium</keyword>
<keyword evidence="8 15" id="KW-0808">Transferase</keyword>
<name>A0A5S5CP56_9ACTN</name>
<evidence type="ECO:0000256" key="4">
    <source>
        <dbReference type="ARBA" id="ARBA00004676"/>
    </source>
</evidence>
<dbReference type="SUPFAM" id="SSF53271">
    <property type="entry name" value="PRTase-like"/>
    <property type="match status" value="1"/>
</dbReference>
<evidence type="ECO:0000313" key="17">
    <source>
        <dbReference type="EMBL" id="TYP84784.1"/>
    </source>
</evidence>
<dbReference type="GO" id="GO:0032263">
    <property type="term" value="P:GMP salvage"/>
    <property type="evidence" value="ECO:0007669"/>
    <property type="project" value="TreeGrafter"/>
</dbReference>
<dbReference type="InterPro" id="IPR050408">
    <property type="entry name" value="HGPRT"/>
</dbReference>
<evidence type="ECO:0000256" key="14">
    <source>
        <dbReference type="ARBA" id="ARBA00049402"/>
    </source>
</evidence>
<comment type="pathway">
    <text evidence="3 15">Purine metabolism; IMP biosynthesis via salvage pathway; IMP from hypoxanthine: step 1/1.</text>
</comment>
<proteinExistence type="inferred from homology"/>
<comment type="cofactor">
    <cofactor evidence="1 15">
        <name>Mg(2+)</name>
        <dbReference type="ChEBI" id="CHEBI:18420"/>
    </cofactor>
</comment>
<dbReference type="GO" id="GO:0005829">
    <property type="term" value="C:cytosol"/>
    <property type="evidence" value="ECO:0007669"/>
    <property type="project" value="TreeGrafter"/>
</dbReference>
<comment type="subcellular location">
    <subcellularLocation>
        <location evidence="2 15">Cytoplasm</location>
    </subcellularLocation>
</comment>
<dbReference type="Pfam" id="PF00156">
    <property type="entry name" value="Pribosyltran"/>
    <property type="match status" value="1"/>
</dbReference>
<dbReference type="GO" id="GO:0052657">
    <property type="term" value="F:guanine phosphoribosyltransferase activity"/>
    <property type="evidence" value="ECO:0007669"/>
    <property type="project" value="UniProtKB-ARBA"/>
</dbReference>
<dbReference type="GO" id="GO:0004422">
    <property type="term" value="F:hypoxanthine phosphoribosyltransferase activity"/>
    <property type="evidence" value="ECO:0007669"/>
    <property type="project" value="InterPro"/>
</dbReference>
<dbReference type="InterPro" id="IPR000836">
    <property type="entry name" value="PRTase_dom"/>
</dbReference>
<dbReference type="CDD" id="cd06223">
    <property type="entry name" value="PRTases_typeI"/>
    <property type="match status" value="1"/>
</dbReference>
<evidence type="ECO:0000256" key="8">
    <source>
        <dbReference type="ARBA" id="ARBA00022679"/>
    </source>
</evidence>
<dbReference type="GO" id="GO:0006178">
    <property type="term" value="P:guanine salvage"/>
    <property type="evidence" value="ECO:0007669"/>
    <property type="project" value="TreeGrafter"/>
</dbReference>
<dbReference type="InterPro" id="IPR029057">
    <property type="entry name" value="PRTase-like"/>
</dbReference>
<comment type="caution">
    <text evidence="17">The sequence shown here is derived from an EMBL/GenBank/DDBJ whole genome shotgun (WGS) entry which is preliminary data.</text>
</comment>
<dbReference type="Gene3D" id="3.40.50.2020">
    <property type="match status" value="1"/>
</dbReference>
<evidence type="ECO:0000256" key="6">
    <source>
        <dbReference type="ARBA" id="ARBA00022490"/>
    </source>
</evidence>
<feature type="domain" description="Phosphoribosyltransferase" evidence="16">
    <location>
        <begin position="30"/>
        <end position="175"/>
    </location>
</feature>
<gene>
    <name evidence="17" type="ORF">BD833_11345</name>
</gene>
<evidence type="ECO:0000259" key="16">
    <source>
        <dbReference type="Pfam" id="PF00156"/>
    </source>
</evidence>
<dbReference type="GO" id="GO:0000166">
    <property type="term" value="F:nucleotide binding"/>
    <property type="evidence" value="ECO:0007669"/>
    <property type="project" value="UniProtKB-KW"/>
</dbReference>
<dbReference type="Proteomes" id="UP000322499">
    <property type="component" value="Unassembled WGS sequence"/>
</dbReference>
<reference evidence="17 18" key="1">
    <citation type="submission" date="2019-07" db="EMBL/GenBank/DDBJ databases">
        <title>Genomic Encyclopedia of Archaeal and Bacterial Type Strains, Phase II (KMG-II): from individual species to whole genera.</title>
        <authorList>
            <person name="Goeker M."/>
        </authorList>
    </citation>
    <scope>NUCLEOTIDE SEQUENCE [LARGE SCALE GENOMIC DNA]</scope>
    <source>
        <strain evidence="17 18">DSM 46842</strain>
    </source>
</reference>
<sequence length="194" mass="21097">MTEPDTTPGPLGPDHGYGPDIDHVLLSEAQIRDKIAEVAEQVAVDYAGKEVLLVGVLKGAVLFMSDFARALQLPTQMEFMAVSSYGSATSSSGVVRILKDLDRDITGKHVLVLEDIIDSGLTLSWLLKNLGGRSPASLEVCALLRKPDAVKVEVPVKYIGFDIPNEFVVGYGLDYAERYRDLPYIATLKPSVYT</sequence>
<dbReference type="GO" id="GO:0000287">
    <property type="term" value="F:magnesium ion binding"/>
    <property type="evidence" value="ECO:0007669"/>
    <property type="project" value="TreeGrafter"/>
</dbReference>
<protein>
    <recommendedName>
        <fullName evidence="15">Hypoxanthine phosphoribosyltransferase</fullName>
        <ecNumber evidence="15">2.4.2.8</ecNumber>
    </recommendedName>
</protein>
<evidence type="ECO:0000256" key="11">
    <source>
        <dbReference type="ARBA" id="ARBA00022741"/>
    </source>
</evidence>
<dbReference type="GO" id="GO:0006166">
    <property type="term" value="P:purine ribonucleoside salvage"/>
    <property type="evidence" value="ECO:0007669"/>
    <property type="project" value="UniProtKB-KW"/>
</dbReference>
<comment type="catalytic activity">
    <reaction evidence="14">
        <text>IMP + diphosphate = hypoxanthine + 5-phospho-alpha-D-ribose 1-diphosphate</text>
        <dbReference type="Rhea" id="RHEA:17973"/>
        <dbReference type="ChEBI" id="CHEBI:17368"/>
        <dbReference type="ChEBI" id="CHEBI:33019"/>
        <dbReference type="ChEBI" id="CHEBI:58017"/>
        <dbReference type="ChEBI" id="CHEBI:58053"/>
        <dbReference type="EC" id="2.4.2.8"/>
    </reaction>
    <physiologicalReaction direction="right-to-left" evidence="14">
        <dbReference type="Rhea" id="RHEA:17975"/>
    </physiologicalReaction>
</comment>
<organism evidence="17 18">
    <name type="scientific">Blastococcus xanthinilyticus</name>
    <dbReference type="NCBI Taxonomy" id="1564164"/>
    <lineage>
        <taxon>Bacteria</taxon>
        <taxon>Bacillati</taxon>
        <taxon>Actinomycetota</taxon>
        <taxon>Actinomycetes</taxon>
        <taxon>Geodermatophilales</taxon>
        <taxon>Geodermatophilaceae</taxon>
        <taxon>Blastococcus</taxon>
    </lineage>
</organism>
<dbReference type="EMBL" id="VNHW01000013">
    <property type="protein sequence ID" value="TYP84784.1"/>
    <property type="molecule type" value="Genomic_DNA"/>
</dbReference>
<accession>A0A5S5CP56</accession>
<evidence type="ECO:0000256" key="15">
    <source>
        <dbReference type="RuleBase" id="RU364099"/>
    </source>
</evidence>
<dbReference type="GO" id="GO:0032264">
    <property type="term" value="P:IMP salvage"/>
    <property type="evidence" value="ECO:0007669"/>
    <property type="project" value="UniProtKB-UniPathway"/>
</dbReference>
<evidence type="ECO:0000256" key="1">
    <source>
        <dbReference type="ARBA" id="ARBA00001946"/>
    </source>
</evidence>
<keyword evidence="6 15" id="KW-0963">Cytoplasm</keyword>
<dbReference type="FunFam" id="3.40.50.2020:FF:000006">
    <property type="entry name" value="Hypoxanthine phosphoribosyltransferase"/>
    <property type="match status" value="1"/>
</dbReference>
<evidence type="ECO:0000256" key="5">
    <source>
        <dbReference type="ARBA" id="ARBA00008391"/>
    </source>
</evidence>
<evidence type="ECO:0000256" key="12">
    <source>
        <dbReference type="ARBA" id="ARBA00022842"/>
    </source>
</evidence>
<dbReference type="PANTHER" id="PTHR43340:SF1">
    <property type="entry name" value="HYPOXANTHINE PHOSPHORIBOSYLTRANSFERASE"/>
    <property type="match status" value="1"/>
</dbReference>
<dbReference type="RefSeq" id="WP_166534539.1">
    <property type="nucleotide sequence ID" value="NZ_VNHW01000013.1"/>
</dbReference>
<keyword evidence="18" id="KW-1185">Reference proteome</keyword>
<dbReference type="AlphaFoldDB" id="A0A5S5CP56"/>
<evidence type="ECO:0000256" key="3">
    <source>
        <dbReference type="ARBA" id="ARBA00004669"/>
    </source>
</evidence>
<keyword evidence="10 15" id="KW-0660">Purine salvage</keyword>
<comment type="pathway">
    <text evidence="4">Purine metabolism; GMP biosynthesis via salvage pathway; GMP from guanine: step 1/1.</text>
</comment>
<evidence type="ECO:0000256" key="9">
    <source>
        <dbReference type="ARBA" id="ARBA00022723"/>
    </source>
</evidence>
<evidence type="ECO:0000256" key="10">
    <source>
        <dbReference type="ARBA" id="ARBA00022726"/>
    </source>
</evidence>
<keyword evidence="9 15" id="KW-0479">Metal-binding</keyword>
<keyword evidence="7 15" id="KW-0328">Glycosyltransferase</keyword>
<evidence type="ECO:0000256" key="2">
    <source>
        <dbReference type="ARBA" id="ARBA00004496"/>
    </source>
</evidence>